<evidence type="ECO:0000313" key="1">
    <source>
        <dbReference type="Proteomes" id="UP000887580"/>
    </source>
</evidence>
<accession>A0AC35F030</accession>
<name>A0AC35F030_9BILA</name>
<sequence>MCYVENKYFIPPNQTAFPLDSSGRSVSIDYYPWILVLFIIQAIFFVLPHWIWESLNSKTGIPLRSLAIGLTVNHVKAKKVYGKRTFGLDFSRPTPLPIFCDVLKFNLARKDKIFWFLSPKTYVSSIDSRRLKFVERLLYPHKSNTYPHKYGKKDENIEHFVHKVLGKDGVITLRILFANLTQYKVSAFTKALFESCKNLPIKKKEDAEKVDEP</sequence>
<reference evidence="2" key="1">
    <citation type="submission" date="2022-11" db="UniProtKB">
        <authorList>
            <consortium name="WormBaseParasite"/>
        </authorList>
    </citation>
    <scope>IDENTIFICATION</scope>
</reference>
<organism evidence="1 2">
    <name type="scientific">Panagrolaimus sp. PS1159</name>
    <dbReference type="NCBI Taxonomy" id="55785"/>
    <lineage>
        <taxon>Eukaryota</taxon>
        <taxon>Metazoa</taxon>
        <taxon>Ecdysozoa</taxon>
        <taxon>Nematoda</taxon>
        <taxon>Chromadorea</taxon>
        <taxon>Rhabditida</taxon>
        <taxon>Tylenchina</taxon>
        <taxon>Panagrolaimomorpha</taxon>
        <taxon>Panagrolaimoidea</taxon>
        <taxon>Panagrolaimidae</taxon>
        <taxon>Panagrolaimus</taxon>
    </lineage>
</organism>
<evidence type="ECO:0000313" key="2">
    <source>
        <dbReference type="WBParaSite" id="PS1159_v2.g12410.t1"/>
    </source>
</evidence>
<protein>
    <submittedName>
        <fullName evidence="2">Innexin</fullName>
    </submittedName>
</protein>
<dbReference type="WBParaSite" id="PS1159_v2.g12410.t1">
    <property type="protein sequence ID" value="PS1159_v2.g12410.t1"/>
    <property type="gene ID" value="PS1159_v2.g12410"/>
</dbReference>
<proteinExistence type="predicted"/>
<dbReference type="Proteomes" id="UP000887580">
    <property type="component" value="Unplaced"/>
</dbReference>